<sequence>MANTYLNTRCIISTFNKYAEPLLQVLSEHSLDLLRKVDLLQLFSMPDVPQNIPILYRLLRLYRPDKAAFILGQYYIKFTINEVALILGLPNRGDDFHFHRTPFSGMKQSDIVAELNQLANEADSEEVEERRVDALIKYVVAKFFFPLKSLRIPECLQQIGGLEDFRRYNWAKAIHGFLNAQLIPLHKLSCKREEPLSLGYLEGCSITLVVSNFFFNFMFIFK</sequence>
<evidence type="ECO:0000313" key="2">
    <source>
        <dbReference type="EMBL" id="KAK8925669.1"/>
    </source>
</evidence>
<evidence type="ECO:0000256" key="1">
    <source>
        <dbReference type="SAM" id="Phobius"/>
    </source>
</evidence>
<proteinExistence type="predicted"/>
<accession>A0AAP0B2G5</accession>
<keyword evidence="1" id="KW-1133">Transmembrane helix</keyword>
<keyword evidence="1" id="KW-0472">Membrane</keyword>
<dbReference type="Proteomes" id="UP001418222">
    <property type="component" value="Unassembled WGS sequence"/>
</dbReference>
<reference evidence="2 3" key="1">
    <citation type="journal article" date="2022" name="Nat. Plants">
        <title>Genomes of leafy and leafless Platanthera orchids illuminate the evolution of mycoheterotrophy.</title>
        <authorList>
            <person name="Li M.H."/>
            <person name="Liu K.W."/>
            <person name="Li Z."/>
            <person name="Lu H.C."/>
            <person name="Ye Q.L."/>
            <person name="Zhang D."/>
            <person name="Wang J.Y."/>
            <person name="Li Y.F."/>
            <person name="Zhong Z.M."/>
            <person name="Liu X."/>
            <person name="Yu X."/>
            <person name="Liu D.K."/>
            <person name="Tu X.D."/>
            <person name="Liu B."/>
            <person name="Hao Y."/>
            <person name="Liao X.Y."/>
            <person name="Jiang Y.T."/>
            <person name="Sun W.H."/>
            <person name="Chen J."/>
            <person name="Chen Y.Q."/>
            <person name="Ai Y."/>
            <person name="Zhai J.W."/>
            <person name="Wu S.S."/>
            <person name="Zhou Z."/>
            <person name="Hsiao Y.Y."/>
            <person name="Wu W.L."/>
            <person name="Chen Y.Y."/>
            <person name="Lin Y.F."/>
            <person name="Hsu J.L."/>
            <person name="Li C.Y."/>
            <person name="Wang Z.W."/>
            <person name="Zhao X."/>
            <person name="Zhong W.Y."/>
            <person name="Ma X.K."/>
            <person name="Ma L."/>
            <person name="Huang J."/>
            <person name="Chen G.Z."/>
            <person name="Huang M.Z."/>
            <person name="Huang L."/>
            <person name="Peng D.H."/>
            <person name="Luo Y.B."/>
            <person name="Zou S.Q."/>
            <person name="Chen S.P."/>
            <person name="Lan S."/>
            <person name="Tsai W.C."/>
            <person name="Van de Peer Y."/>
            <person name="Liu Z.J."/>
        </authorList>
    </citation>
    <scope>NUCLEOTIDE SEQUENCE [LARGE SCALE GENOMIC DNA]</scope>
    <source>
        <strain evidence="2">Lor287</strain>
    </source>
</reference>
<gene>
    <name evidence="2" type="ORF">KSP39_PZI018529</name>
</gene>
<evidence type="ECO:0000313" key="3">
    <source>
        <dbReference type="Proteomes" id="UP001418222"/>
    </source>
</evidence>
<keyword evidence="1" id="KW-0812">Transmembrane</keyword>
<feature type="transmembrane region" description="Helical" evidence="1">
    <location>
        <begin position="198"/>
        <end position="221"/>
    </location>
</feature>
<dbReference type="AlphaFoldDB" id="A0AAP0B2G5"/>
<organism evidence="2 3">
    <name type="scientific">Platanthera zijinensis</name>
    <dbReference type="NCBI Taxonomy" id="2320716"/>
    <lineage>
        <taxon>Eukaryota</taxon>
        <taxon>Viridiplantae</taxon>
        <taxon>Streptophyta</taxon>
        <taxon>Embryophyta</taxon>
        <taxon>Tracheophyta</taxon>
        <taxon>Spermatophyta</taxon>
        <taxon>Magnoliopsida</taxon>
        <taxon>Liliopsida</taxon>
        <taxon>Asparagales</taxon>
        <taxon>Orchidaceae</taxon>
        <taxon>Orchidoideae</taxon>
        <taxon>Orchideae</taxon>
        <taxon>Orchidinae</taxon>
        <taxon>Platanthera</taxon>
    </lineage>
</organism>
<dbReference type="EMBL" id="JBBWWQ010000016">
    <property type="protein sequence ID" value="KAK8925669.1"/>
    <property type="molecule type" value="Genomic_DNA"/>
</dbReference>
<comment type="caution">
    <text evidence="2">The sequence shown here is derived from an EMBL/GenBank/DDBJ whole genome shotgun (WGS) entry which is preliminary data.</text>
</comment>
<protein>
    <submittedName>
        <fullName evidence="2">Uncharacterized protein</fullName>
    </submittedName>
</protein>
<keyword evidence="3" id="KW-1185">Reference proteome</keyword>
<name>A0AAP0B2G5_9ASPA</name>